<dbReference type="AlphaFoldDB" id="A0A2P2QB08"/>
<protein>
    <submittedName>
        <fullName evidence="1">Uncharacterized protein</fullName>
    </submittedName>
</protein>
<organism evidence="1">
    <name type="scientific">Rhizophora mucronata</name>
    <name type="common">Asiatic mangrove</name>
    <dbReference type="NCBI Taxonomy" id="61149"/>
    <lineage>
        <taxon>Eukaryota</taxon>
        <taxon>Viridiplantae</taxon>
        <taxon>Streptophyta</taxon>
        <taxon>Embryophyta</taxon>
        <taxon>Tracheophyta</taxon>
        <taxon>Spermatophyta</taxon>
        <taxon>Magnoliopsida</taxon>
        <taxon>eudicotyledons</taxon>
        <taxon>Gunneridae</taxon>
        <taxon>Pentapetalae</taxon>
        <taxon>rosids</taxon>
        <taxon>fabids</taxon>
        <taxon>Malpighiales</taxon>
        <taxon>Rhizophoraceae</taxon>
        <taxon>Rhizophora</taxon>
    </lineage>
</organism>
<sequence>MIHFLAEGNHSFLCTREISCLIHSIIHTRQG</sequence>
<name>A0A2P2QB08_RHIMU</name>
<proteinExistence type="predicted"/>
<accession>A0A2P2QB08</accession>
<reference evidence="1" key="1">
    <citation type="submission" date="2018-02" db="EMBL/GenBank/DDBJ databases">
        <title>Rhizophora mucronata_Transcriptome.</title>
        <authorList>
            <person name="Meera S.P."/>
            <person name="Sreeshan A."/>
            <person name="Augustine A."/>
        </authorList>
    </citation>
    <scope>NUCLEOTIDE SEQUENCE</scope>
    <source>
        <tissue evidence="1">Leaf</tissue>
    </source>
</reference>
<evidence type="ECO:0000313" key="1">
    <source>
        <dbReference type="EMBL" id="MBX64099.1"/>
    </source>
</evidence>
<dbReference type="EMBL" id="GGEC01083615">
    <property type="protein sequence ID" value="MBX64099.1"/>
    <property type="molecule type" value="Transcribed_RNA"/>
</dbReference>